<dbReference type="AlphaFoldDB" id="A0A0C3P5S5"/>
<dbReference type="InParanoid" id="A0A0C3P5S5"/>
<dbReference type="Proteomes" id="UP000054217">
    <property type="component" value="Unassembled WGS sequence"/>
</dbReference>
<dbReference type="HOGENOM" id="CLU_2850660_0_0_1"/>
<reference evidence="1 2" key="1">
    <citation type="submission" date="2014-04" db="EMBL/GenBank/DDBJ databases">
        <authorList>
            <consortium name="DOE Joint Genome Institute"/>
            <person name="Kuo A."/>
            <person name="Kohler A."/>
            <person name="Costa M.D."/>
            <person name="Nagy L.G."/>
            <person name="Floudas D."/>
            <person name="Copeland A."/>
            <person name="Barry K.W."/>
            <person name="Cichocki N."/>
            <person name="Veneault-Fourrey C."/>
            <person name="LaButti K."/>
            <person name="Lindquist E.A."/>
            <person name="Lipzen A."/>
            <person name="Lundell T."/>
            <person name="Morin E."/>
            <person name="Murat C."/>
            <person name="Sun H."/>
            <person name="Tunlid A."/>
            <person name="Henrissat B."/>
            <person name="Grigoriev I.V."/>
            <person name="Hibbett D.S."/>
            <person name="Martin F."/>
            <person name="Nordberg H.P."/>
            <person name="Cantor M.N."/>
            <person name="Hua S.X."/>
        </authorList>
    </citation>
    <scope>NUCLEOTIDE SEQUENCE [LARGE SCALE GENOMIC DNA]</scope>
    <source>
        <strain evidence="1 2">Marx 270</strain>
    </source>
</reference>
<reference evidence="2" key="2">
    <citation type="submission" date="2015-01" db="EMBL/GenBank/DDBJ databases">
        <title>Evolutionary Origins and Diversification of the Mycorrhizal Mutualists.</title>
        <authorList>
            <consortium name="DOE Joint Genome Institute"/>
            <consortium name="Mycorrhizal Genomics Consortium"/>
            <person name="Kohler A."/>
            <person name="Kuo A."/>
            <person name="Nagy L.G."/>
            <person name="Floudas D."/>
            <person name="Copeland A."/>
            <person name="Barry K.W."/>
            <person name="Cichocki N."/>
            <person name="Veneault-Fourrey C."/>
            <person name="LaButti K."/>
            <person name="Lindquist E.A."/>
            <person name="Lipzen A."/>
            <person name="Lundell T."/>
            <person name="Morin E."/>
            <person name="Murat C."/>
            <person name="Riley R."/>
            <person name="Ohm R."/>
            <person name="Sun H."/>
            <person name="Tunlid A."/>
            <person name="Henrissat B."/>
            <person name="Grigoriev I.V."/>
            <person name="Hibbett D.S."/>
            <person name="Martin F."/>
        </authorList>
    </citation>
    <scope>NUCLEOTIDE SEQUENCE [LARGE SCALE GENOMIC DNA]</scope>
    <source>
        <strain evidence="2">Marx 270</strain>
    </source>
</reference>
<protein>
    <submittedName>
        <fullName evidence="1">Uncharacterized protein</fullName>
    </submittedName>
</protein>
<gene>
    <name evidence="1" type="ORF">M404DRAFT_1002259</name>
</gene>
<evidence type="ECO:0000313" key="1">
    <source>
        <dbReference type="EMBL" id="KIO02659.1"/>
    </source>
</evidence>
<sequence>METKAARPDPKLIAQHPTSAIRPYSLKENRENVSLLVSAEQGFSIPPSDLESMVLPFGQVLYWTP</sequence>
<proteinExistence type="predicted"/>
<accession>A0A0C3P5S5</accession>
<evidence type="ECO:0000313" key="2">
    <source>
        <dbReference type="Proteomes" id="UP000054217"/>
    </source>
</evidence>
<name>A0A0C3P5S5_PISTI</name>
<dbReference type="EMBL" id="KN831981">
    <property type="protein sequence ID" value="KIO02659.1"/>
    <property type="molecule type" value="Genomic_DNA"/>
</dbReference>
<keyword evidence="2" id="KW-1185">Reference proteome</keyword>
<organism evidence="1 2">
    <name type="scientific">Pisolithus tinctorius Marx 270</name>
    <dbReference type="NCBI Taxonomy" id="870435"/>
    <lineage>
        <taxon>Eukaryota</taxon>
        <taxon>Fungi</taxon>
        <taxon>Dikarya</taxon>
        <taxon>Basidiomycota</taxon>
        <taxon>Agaricomycotina</taxon>
        <taxon>Agaricomycetes</taxon>
        <taxon>Agaricomycetidae</taxon>
        <taxon>Boletales</taxon>
        <taxon>Sclerodermatineae</taxon>
        <taxon>Pisolithaceae</taxon>
        <taxon>Pisolithus</taxon>
    </lineage>
</organism>